<evidence type="ECO:0000313" key="2">
    <source>
        <dbReference type="WBParaSite" id="nRc.2.0.1.t47257-RA"/>
    </source>
</evidence>
<protein>
    <submittedName>
        <fullName evidence="2">Uncharacterized protein</fullName>
    </submittedName>
</protein>
<proteinExistence type="predicted"/>
<evidence type="ECO:0000313" key="1">
    <source>
        <dbReference type="Proteomes" id="UP000887565"/>
    </source>
</evidence>
<reference evidence="2" key="1">
    <citation type="submission" date="2022-11" db="UniProtKB">
        <authorList>
            <consortium name="WormBaseParasite"/>
        </authorList>
    </citation>
    <scope>IDENTIFICATION</scope>
</reference>
<organism evidence="1 2">
    <name type="scientific">Romanomermis culicivorax</name>
    <name type="common">Nematode worm</name>
    <dbReference type="NCBI Taxonomy" id="13658"/>
    <lineage>
        <taxon>Eukaryota</taxon>
        <taxon>Metazoa</taxon>
        <taxon>Ecdysozoa</taxon>
        <taxon>Nematoda</taxon>
        <taxon>Enoplea</taxon>
        <taxon>Dorylaimia</taxon>
        <taxon>Mermithida</taxon>
        <taxon>Mermithoidea</taxon>
        <taxon>Mermithidae</taxon>
        <taxon>Romanomermis</taxon>
    </lineage>
</organism>
<dbReference type="AlphaFoldDB" id="A0A915L8V2"/>
<dbReference type="Proteomes" id="UP000887565">
    <property type="component" value="Unplaced"/>
</dbReference>
<name>A0A915L8V2_ROMCU</name>
<keyword evidence="1" id="KW-1185">Reference proteome</keyword>
<sequence>MWYCIDGNPKSRLTNWMNRIPEREPTFATDPGTYICNRFALRPIVFNQDFHMETSVEEIEMDESDYTANPHSPFHFYSLFIALIDFQNRFSFPAPVYAYPMPTTASVHTLTAEELLERPINVEVEPADDELLDTPVFELNIAKLPPSTDALALPMPAAPSDITATATQISDFLKLTLEEISNIALAPMDESTPIQPAAIDSETMTSEQMLTDIPEESMRLPRITFCHRLLLFPEHHWQTYPVVLKDEIQRILLPSPMLIAPVPQVTQTAPVVAQPTVQMQVPLPPPIISQPPLKLSKVKQPAVIVVNKNATMMYRRTVLKANKLARYIQAVSTKTHTAASSAGHHPS</sequence>
<dbReference type="WBParaSite" id="nRc.2.0.1.t47257-RA">
    <property type="protein sequence ID" value="nRc.2.0.1.t47257-RA"/>
    <property type="gene ID" value="nRc.2.0.1.g47257"/>
</dbReference>
<accession>A0A915L8V2</accession>